<evidence type="ECO:0000313" key="2">
    <source>
        <dbReference type="EMBL" id="OCF32695.1"/>
    </source>
</evidence>
<dbReference type="Gene3D" id="3.30.230.10">
    <property type="match status" value="1"/>
</dbReference>
<feature type="compositionally biased region" description="Polar residues" evidence="1">
    <location>
        <begin position="68"/>
        <end position="82"/>
    </location>
</feature>
<dbReference type="AlphaFoldDB" id="A0A1B9GPF9"/>
<reference evidence="3" key="2">
    <citation type="submission" date="2013-12" db="EMBL/GenBank/DDBJ databases">
        <title>Evolution of pathogenesis and genome organization in the Tremellales.</title>
        <authorList>
            <person name="Cuomo C."/>
            <person name="Litvintseva A."/>
            <person name="Heitman J."/>
            <person name="Chen Y."/>
            <person name="Sun S."/>
            <person name="Springer D."/>
            <person name="Dromer F."/>
            <person name="Young S."/>
            <person name="Zeng Q."/>
            <person name="Chapman S."/>
            <person name="Gujja S."/>
            <person name="Saif S."/>
            <person name="Birren B."/>
        </authorList>
    </citation>
    <scope>NUCLEOTIDE SEQUENCE [LARGE SCALE GENOMIC DNA]</scope>
    <source>
        <strain evidence="3">BCC8398</strain>
    </source>
</reference>
<sequence>MSIGLGAYTSFLSSSLSQLKNPARARRICSTCRVLSRRALKPGESSTSGSIPRLDSTPRLERAHDNQSSRAVWNHRSSTIDTPNDKAYPTKRGPVRNTARNGSSASYAEVAEGKKPMLRASKRSILSGLGIDTGKVKDRATSTFDISSKTISSTRQERPHFAQRGIDISRREQAATNTVGSASDSRLEGFYGSAEGDGVSTSVSSPASQFDDSRVHFIGIDLESALSKIYGHKLPVYRCPSFNIRAYPSAFLPPRRSTPFPPCRNMEYRRERLCVYLGLMSSKSAVSKLAVERNRCRRRVKTALDEVVNGVEDLGGLSKDQRMKLVTPEYAYIISLTAESHDAVYDTLKSDILKSLQYLKNAQPRKWNEGSRLPLPKYIPRTQFVYPAEEAFAAL</sequence>
<proteinExistence type="predicted"/>
<gene>
    <name evidence="2" type="ORF">I316_05616</name>
</gene>
<evidence type="ECO:0000313" key="3">
    <source>
        <dbReference type="Proteomes" id="UP000092666"/>
    </source>
</evidence>
<dbReference type="OrthoDB" id="2564731at2759"/>
<reference evidence="2 3" key="1">
    <citation type="submission" date="2013-07" db="EMBL/GenBank/DDBJ databases">
        <title>The Genome Sequence of Cryptococcus heveanensis BCC8398.</title>
        <authorList>
            <consortium name="The Broad Institute Genome Sequencing Platform"/>
            <person name="Cuomo C."/>
            <person name="Litvintseva A."/>
            <person name="Chen Y."/>
            <person name="Heitman J."/>
            <person name="Sun S."/>
            <person name="Springer D."/>
            <person name="Dromer F."/>
            <person name="Young S.K."/>
            <person name="Zeng Q."/>
            <person name="Gargeya S."/>
            <person name="Fitzgerald M."/>
            <person name="Abouelleil A."/>
            <person name="Alvarado L."/>
            <person name="Berlin A.M."/>
            <person name="Chapman S.B."/>
            <person name="Dewar J."/>
            <person name="Goldberg J."/>
            <person name="Griggs A."/>
            <person name="Gujja S."/>
            <person name="Hansen M."/>
            <person name="Howarth C."/>
            <person name="Imamovic A."/>
            <person name="Larimer J."/>
            <person name="McCowan C."/>
            <person name="Murphy C."/>
            <person name="Pearson M."/>
            <person name="Priest M."/>
            <person name="Roberts A."/>
            <person name="Saif S."/>
            <person name="Shea T."/>
            <person name="Sykes S."/>
            <person name="Wortman J."/>
            <person name="Nusbaum C."/>
            <person name="Birren B."/>
        </authorList>
    </citation>
    <scope>NUCLEOTIDE SEQUENCE [LARGE SCALE GENOMIC DNA]</scope>
    <source>
        <strain evidence="2 3">BCC8398</strain>
    </source>
</reference>
<dbReference type="Proteomes" id="UP000092666">
    <property type="component" value="Unassembled WGS sequence"/>
</dbReference>
<organism evidence="2 3">
    <name type="scientific">Kwoniella heveanensis BCC8398</name>
    <dbReference type="NCBI Taxonomy" id="1296120"/>
    <lineage>
        <taxon>Eukaryota</taxon>
        <taxon>Fungi</taxon>
        <taxon>Dikarya</taxon>
        <taxon>Basidiomycota</taxon>
        <taxon>Agaricomycotina</taxon>
        <taxon>Tremellomycetes</taxon>
        <taxon>Tremellales</taxon>
        <taxon>Cryptococcaceae</taxon>
        <taxon>Kwoniella</taxon>
    </lineage>
</organism>
<feature type="region of interest" description="Disordered" evidence="1">
    <location>
        <begin position="40"/>
        <end position="110"/>
    </location>
</feature>
<dbReference type="EMBL" id="KV700129">
    <property type="protein sequence ID" value="OCF32695.1"/>
    <property type="molecule type" value="Genomic_DNA"/>
</dbReference>
<feature type="compositionally biased region" description="Basic and acidic residues" evidence="1">
    <location>
        <begin position="56"/>
        <end position="67"/>
    </location>
</feature>
<dbReference type="STRING" id="1296120.A0A1B9GPF9"/>
<accession>A0A1B9GPF9</accession>
<dbReference type="InterPro" id="IPR014721">
    <property type="entry name" value="Ribsml_uS5_D2-typ_fold_subgr"/>
</dbReference>
<keyword evidence="3" id="KW-1185">Reference proteome</keyword>
<evidence type="ECO:0000256" key="1">
    <source>
        <dbReference type="SAM" id="MobiDB-lite"/>
    </source>
</evidence>
<name>A0A1B9GPF9_9TREE</name>
<protein>
    <submittedName>
        <fullName evidence="2">Uncharacterized protein</fullName>
    </submittedName>
</protein>